<protein>
    <recommendedName>
        <fullName evidence="3">acid phosphatase</fullName>
        <ecNumber evidence="3">3.1.3.2</ecNumber>
    </recommendedName>
</protein>
<evidence type="ECO:0000256" key="1">
    <source>
        <dbReference type="ARBA" id="ARBA00000032"/>
    </source>
</evidence>
<evidence type="ECO:0000256" key="7">
    <source>
        <dbReference type="ARBA" id="ARBA00023180"/>
    </source>
</evidence>
<evidence type="ECO:0000256" key="6">
    <source>
        <dbReference type="ARBA" id="ARBA00023157"/>
    </source>
</evidence>
<evidence type="ECO:0000256" key="8">
    <source>
        <dbReference type="SAM" id="Phobius"/>
    </source>
</evidence>
<dbReference type="EC" id="3.1.3.2" evidence="3"/>
<feature type="chain" id="PRO_5045040422" description="acid phosphatase" evidence="9">
    <location>
        <begin position="27"/>
        <end position="456"/>
    </location>
</feature>
<evidence type="ECO:0000256" key="9">
    <source>
        <dbReference type="SAM" id="SignalP"/>
    </source>
</evidence>
<evidence type="ECO:0000256" key="3">
    <source>
        <dbReference type="ARBA" id="ARBA00012646"/>
    </source>
</evidence>
<dbReference type="PROSITE" id="PS00616">
    <property type="entry name" value="HIS_ACID_PHOSPHAT_1"/>
    <property type="match status" value="1"/>
</dbReference>
<dbReference type="Gene3D" id="3.40.50.1240">
    <property type="entry name" value="Phosphoglycerate mutase-like"/>
    <property type="match status" value="1"/>
</dbReference>
<dbReference type="InterPro" id="IPR033379">
    <property type="entry name" value="Acid_Pase_AS"/>
</dbReference>
<dbReference type="CDD" id="cd07061">
    <property type="entry name" value="HP_HAP_like"/>
    <property type="match status" value="1"/>
</dbReference>
<dbReference type="GeneID" id="106805319"/>
<feature type="transmembrane region" description="Helical" evidence="8">
    <location>
        <begin position="397"/>
        <end position="421"/>
    </location>
</feature>
<dbReference type="InterPro" id="IPR050645">
    <property type="entry name" value="Histidine_acid_phosphatase"/>
</dbReference>
<feature type="signal peptide" evidence="9">
    <location>
        <begin position="1"/>
        <end position="26"/>
    </location>
</feature>
<keyword evidence="8" id="KW-1133">Transmembrane helix</keyword>
<keyword evidence="8" id="KW-0472">Membrane</keyword>
<evidence type="ECO:0000256" key="4">
    <source>
        <dbReference type="ARBA" id="ARBA00022729"/>
    </source>
</evidence>
<dbReference type="Pfam" id="PF00328">
    <property type="entry name" value="His_Phos_2"/>
    <property type="match status" value="1"/>
</dbReference>
<comment type="similarity">
    <text evidence="2">Belongs to the histidine acid phosphatase family.</text>
</comment>
<gene>
    <name evidence="11" type="primary">LOC106805319</name>
</gene>
<name>A0ABM1DQX8_PRICU</name>
<proteinExistence type="inferred from homology"/>
<keyword evidence="6" id="KW-1015">Disulfide bond</keyword>
<keyword evidence="4 9" id="KW-0732">Signal</keyword>
<keyword evidence="5" id="KW-0378">Hydrolase</keyword>
<sequence>MVPRRLIYSVVLIASLVLGSVVKSSGAPESSLRLVHVLFRHGDRSPTYSVPIPNDPNKEDSWPQGWGQLTTVGMNEQFNLGRWLRRRYDGFLNSSYVRKEIHVRSTDVDRTLMSAQCNLAGLYEPMGAQRWDPDIRWQPIPVHTESEDYLLMHDAPCPRYDALLTAARQSEAFLSTQEREQPFLERLTRWAGTKALLSNVWSIFDTVFCEHQHNMTRWIGGGGDADAAFEHMRALSDLDMTFDFYNDEMSRLKGGPLLGEVVRHMSDRAASDAAGEKFFVYSAHDTTVAPFLGAMRVFDGRIPPYTATAIVELHEFAEGEFSVKVLYRNATTTTQRRDDDDDLHDLTALLPGCADPCPLARFVDGCRDMVPADVRSECQVTGAMLDLIVAKINPANLGTALVVAVALLALLVLVGVCFVGFRRRAKNRHYYRRFAADINDSEHMAVSDPVDVHTDP</sequence>
<dbReference type="InterPro" id="IPR000560">
    <property type="entry name" value="His_Pase_clade-2"/>
</dbReference>
<dbReference type="Proteomes" id="UP000695022">
    <property type="component" value="Unplaced"/>
</dbReference>
<keyword evidence="8" id="KW-0812">Transmembrane</keyword>
<accession>A0ABM1DQX8</accession>
<keyword evidence="10" id="KW-1185">Reference proteome</keyword>
<dbReference type="SUPFAM" id="SSF53254">
    <property type="entry name" value="Phosphoglycerate mutase-like"/>
    <property type="match status" value="1"/>
</dbReference>
<dbReference type="InterPro" id="IPR029033">
    <property type="entry name" value="His_PPase_superfam"/>
</dbReference>
<evidence type="ECO:0000313" key="11">
    <source>
        <dbReference type="RefSeq" id="XP_014662349.1"/>
    </source>
</evidence>
<dbReference type="PROSITE" id="PS00778">
    <property type="entry name" value="HIS_ACID_PHOSPHAT_2"/>
    <property type="match status" value="1"/>
</dbReference>
<dbReference type="PANTHER" id="PTHR11567">
    <property type="entry name" value="ACID PHOSPHATASE-RELATED"/>
    <property type="match status" value="1"/>
</dbReference>
<keyword evidence="7" id="KW-0325">Glycoprotein</keyword>
<evidence type="ECO:0000256" key="2">
    <source>
        <dbReference type="ARBA" id="ARBA00005375"/>
    </source>
</evidence>
<dbReference type="RefSeq" id="XP_014662349.1">
    <property type="nucleotide sequence ID" value="XM_014806863.1"/>
</dbReference>
<evidence type="ECO:0000313" key="10">
    <source>
        <dbReference type="Proteomes" id="UP000695022"/>
    </source>
</evidence>
<comment type="catalytic activity">
    <reaction evidence="1">
        <text>a phosphate monoester + H2O = an alcohol + phosphate</text>
        <dbReference type="Rhea" id="RHEA:15017"/>
        <dbReference type="ChEBI" id="CHEBI:15377"/>
        <dbReference type="ChEBI" id="CHEBI:30879"/>
        <dbReference type="ChEBI" id="CHEBI:43474"/>
        <dbReference type="ChEBI" id="CHEBI:67140"/>
        <dbReference type="EC" id="3.1.3.2"/>
    </reaction>
</comment>
<reference evidence="11" key="1">
    <citation type="submission" date="2025-08" db="UniProtKB">
        <authorList>
            <consortium name="RefSeq"/>
        </authorList>
    </citation>
    <scope>IDENTIFICATION</scope>
</reference>
<dbReference type="PANTHER" id="PTHR11567:SF211">
    <property type="entry name" value="PROSTATIC ACID PHOSPHATASE"/>
    <property type="match status" value="1"/>
</dbReference>
<organism evidence="10 11">
    <name type="scientific">Priapulus caudatus</name>
    <name type="common">Priapulid worm</name>
    <dbReference type="NCBI Taxonomy" id="37621"/>
    <lineage>
        <taxon>Eukaryota</taxon>
        <taxon>Metazoa</taxon>
        <taxon>Ecdysozoa</taxon>
        <taxon>Scalidophora</taxon>
        <taxon>Priapulida</taxon>
        <taxon>Priapulimorpha</taxon>
        <taxon>Priapulimorphida</taxon>
        <taxon>Priapulidae</taxon>
        <taxon>Priapulus</taxon>
    </lineage>
</organism>
<evidence type="ECO:0000256" key="5">
    <source>
        <dbReference type="ARBA" id="ARBA00022801"/>
    </source>
</evidence>